<comment type="pathway">
    <text evidence="3">tRNA modification; 5-methoxycarbonylmethyl-2-thiouridine-tRNA biosynthesis.</text>
</comment>
<evidence type="ECO:0000256" key="4">
    <source>
        <dbReference type="ARBA" id="ARBA00009567"/>
    </source>
</evidence>
<keyword evidence="13" id="KW-1185">Reference proteome</keyword>
<dbReference type="InterPro" id="IPR016181">
    <property type="entry name" value="Acyl_CoA_acyltransferase"/>
</dbReference>
<evidence type="ECO:0000313" key="13">
    <source>
        <dbReference type="Proteomes" id="UP001148786"/>
    </source>
</evidence>
<evidence type="ECO:0000256" key="8">
    <source>
        <dbReference type="ARBA" id="ARBA00023242"/>
    </source>
</evidence>
<evidence type="ECO:0000256" key="1">
    <source>
        <dbReference type="ARBA" id="ARBA00004123"/>
    </source>
</evidence>
<dbReference type="SUPFAM" id="SSF55729">
    <property type="entry name" value="Acyl-CoA N-acyltransferases (Nat)"/>
    <property type="match status" value="1"/>
</dbReference>
<dbReference type="AlphaFoldDB" id="A0A9W8JZQ2"/>
<dbReference type="GO" id="GO:0033588">
    <property type="term" value="C:elongator holoenzyme complex"/>
    <property type="evidence" value="ECO:0007669"/>
    <property type="project" value="InterPro"/>
</dbReference>
<dbReference type="OrthoDB" id="2564232at2759"/>
<evidence type="ECO:0000259" key="11">
    <source>
        <dbReference type="PROSITE" id="PS51186"/>
    </source>
</evidence>
<dbReference type="InterPro" id="IPR019519">
    <property type="entry name" value="Elp5"/>
</dbReference>
<comment type="similarity">
    <text evidence="4">Belongs to the ELP5 family.</text>
</comment>
<evidence type="ECO:0000256" key="7">
    <source>
        <dbReference type="ARBA" id="ARBA00022694"/>
    </source>
</evidence>
<sequence>MADSVARIRPYEPADKTLVQFMVSKANLQGLAVANNKVYTHPVTIAIWVALSSVFIHLMNWWPASLHGFMGYLKPIPAFASTAVPVMFFVDWINRPYFESLTQDVLRYTDMSDIPGYYSRSPASGLWLLEFGNTFVGLIGMDASPPKKITGEQKVPHTALVRHFHVEESFRRSNVQDDLLDYAVKHAFNTDPKLERIEATDSPLVPYLRTCLRAAGFELDHHTKKIGILQWNLGTCVEVHDWIERVPGYDGADSQSELLELVEKALQDPLRPTNIIVDSIDTLLTDKGSLSETYKCLFKVCALVKRHSIPFHLAPPHLPNVLFLIPRAHNRPPNGPPHAPRDRVPYAPTSTLTSPKILGSVPACGEGSGNPSEFVVELIVREGAGRKRVVERVLEGWSSALDGPCDLVALEGLKHFVKKPRQEVSGPDPTQNLSFNLNLTSSQQESRSQVPLPYAHEGKPIANVTPGAIFYDPDSADDIDDEDPDEDLDI</sequence>
<dbReference type="Pfam" id="PF10483">
    <property type="entry name" value="Elong_Iki1"/>
    <property type="match status" value="1"/>
</dbReference>
<dbReference type="PANTHER" id="PTHR15641:SF1">
    <property type="entry name" value="ELONGATOR COMPLEX PROTEIN 5"/>
    <property type="match status" value="1"/>
</dbReference>
<keyword evidence="10" id="KW-0812">Transmembrane</keyword>
<dbReference type="GO" id="GO:0005634">
    <property type="term" value="C:nucleus"/>
    <property type="evidence" value="ECO:0007669"/>
    <property type="project" value="UniProtKB-SubCell"/>
</dbReference>
<accession>A0A9W8JZQ2</accession>
<keyword evidence="10" id="KW-1133">Transmembrane helix</keyword>
<comment type="caution">
    <text evidence="12">The sequence shown here is derived from an EMBL/GenBank/DDBJ whole genome shotgun (WGS) entry which is preliminary data.</text>
</comment>
<feature type="region of interest" description="Disordered" evidence="9">
    <location>
        <begin position="465"/>
        <end position="490"/>
    </location>
</feature>
<gene>
    <name evidence="12" type="ORF">NLJ89_g6151</name>
</gene>
<dbReference type="PROSITE" id="PS51186">
    <property type="entry name" value="GNAT"/>
    <property type="match status" value="1"/>
</dbReference>
<protein>
    <recommendedName>
        <fullName evidence="5">Elongator complex protein 5</fullName>
    </recommendedName>
</protein>
<evidence type="ECO:0000256" key="5">
    <source>
        <dbReference type="ARBA" id="ARBA00020264"/>
    </source>
</evidence>
<organism evidence="12 13">
    <name type="scientific">Agrocybe chaxingu</name>
    <dbReference type="NCBI Taxonomy" id="84603"/>
    <lineage>
        <taxon>Eukaryota</taxon>
        <taxon>Fungi</taxon>
        <taxon>Dikarya</taxon>
        <taxon>Basidiomycota</taxon>
        <taxon>Agaricomycotina</taxon>
        <taxon>Agaricomycetes</taxon>
        <taxon>Agaricomycetidae</taxon>
        <taxon>Agaricales</taxon>
        <taxon>Agaricineae</taxon>
        <taxon>Strophariaceae</taxon>
        <taxon>Agrocybe</taxon>
    </lineage>
</organism>
<feature type="domain" description="N-acetyltransferase" evidence="11">
    <location>
        <begin position="85"/>
        <end position="234"/>
    </location>
</feature>
<dbReference type="GO" id="GO:0016747">
    <property type="term" value="F:acyltransferase activity, transferring groups other than amino-acyl groups"/>
    <property type="evidence" value="ECO:0007669"/>
    <property type="project" value="InterPro"/>
</dbReference>
<evidence type="ECO:0000256" key="6">
    <source>
        <dbReference type="ARBA" id="ARBA00022490"/>
    </source>
</evidence>
<dbReference type="GO" id="GO:0005829">
    <property type="term" value="C:cytosol"/>
    <property type="evidence" value="ECO:0007669"/>
    <property type="project" value="TreeGrafter"/>
</dbReference>
<keyword evidence="8" id="KW-0539">Nucleus</keyword>
<keyword evidence="7" id="KW-0819">tRNA processing</keyword>
<feature type="region of interest" description="Disordered" evidence="9">
    <location>
        <begin position="440"/>
        <end position="459"/>
    </location>
</feature>
<evidence type="ECO:0000256" key="3">
    <source>
        <dbReference type="ARBA" id="ARBA00005043"/>
    </source>
</evidence>
<keyword evidence="10" id="KW-0472">Membrane</keyword>
<feature type="transmembrane region" description="Helical" evidence="10">
    <location>
        <begin position="45"/>
        <end position="64"/>
    </location>
</feature>
<dbReference type="PANTHER" id="PTHR15641">
    <property type="entry name" value="ELONGATOR COMPLEX PROTEIN 5"/>
    <property type="match status" value="1"/>
</dbReference>
<dbReference type="InterPro" id="IPR000182">
    <property type="entry name" value="GNAT_dom"/>
</dbReference>
<feature type="compositionally biased region" description="Acidic residues" evidence="9">
    <location>
        <begin position="474"/>
        <end position="490"/>
    </location>
</feature>
<dbReference type="EMBL" id="JANKHO010000632">
    <property type="protein sequence ID" value="KAJ3507709.1"/>
    <property type="molecule type" value="Genomic_DNA"/>
</dbReference>
<evidence type="ECO:0000313" key="12">
    <source>
        <dbReference type="EMBL" id="KAJ3507709.1"/>
    </source>
</evidence>
<keyword evidence="6" id="KW-0963">Cytoplasm</keyword>
<name>A0A9W8JZQ2_9AGAR</name>
<dbReference type="GO" id="GO:0000049">
    <property type="term" value="F:tRNA binding"/>
    <property type="evidence" value="ECO:0007669"/>
    <property type="project" value="TreeGrafter"/>
</dbReference>
<reference evidence="12" key="1">
    <citation type="submission" date="2022-07" db="EMBL/GenBank/DDBJ databases">
        <title>Genome Sequence of Agrocybe chaxingu.</title>
        <authorList>
            <person name="Buettner E."/>
        </authorList>
    </citation>
    <scope>NUCLEOTIDE SEQUENCE</scope>
    <source>
        <strain evidence="12">MP-N11</strain>
    </source>
</reference>
<dbReference type="Proteomes" id="UP001148786">
    <property type="component" value="Unassembled WGS sequence"/>
</dbReference>
<comment type="subcellular location">
    <subcellularLocation>
        <location evidence="2">Cytoplasm</location>
    </subcellularLocation>
    <subcellularLocation>
        <location evidence="1">Nucleus</location>
    </subcellularLocation>
</comment>
<evidence type="ECO:0000256" key="10">
    <source>
        <dbReference type="SAM" id="Phobius"/>
    </source>
</evidence>
<proteinExistence type="inferred from homology"/>
<evidence type="ECO:0000256" key="9">
    <source>
        <dbReference type="SAM" id="MobiDB-lite"/>
    </source>
</evidence>
<evidence type="ECO:0000256" key="2">
    <source>
        <dbReference type="ARBA" id="ARBA00004496"/>
    </source>
</evidence>
<feature type="compositionally biased region" description="Polar residues" evidence="9">
    <location>
        <begin position="440"/>
        <end position="449"/>
    </location>
</feature>
<dbReference type="GO" id="GO:0002098">
    <property type="term" value="P:tRNA wobble uridine modification"/>
    <property type="evidence" value="ECO:0007669"/>
    <property type="project" value="InterPro"/>
</dbReference>